<protein>
    <recommendedName>
        <fullName evidence="2">RNase H type-1 domain-containing protein</fullName>
    </recommendedName>
</protein>
<evidence type="ECO:0000313" key="3">
    <source>
        <dbReference type="EMBL" id="KAF4357904.1"/>
    </source>
</evidence>
<keyword evidence="1" id="KW-0812">Transmembrane</keyword>
<dbReference type="PANTHER" id="PTHR47074:SF21">
    <property type="entry name" value="RNASE H TYPE-1 DOMAIN-CONTAINING PROTEIN"/>
    <property type="match status" value="1"/>
</dbReference>
<dbReference type="InterPro" id="IPR052929">
    <property type="entry name" value="RNase_H-like_EbsB-rel"/>
</dbReference>
<proteinExistence type="predicted"/>
<evidence type="ECO:0000259" key="2">
    <source>
        <dbReference type="Pfam" id="PF13456"/>
    </source>
</evidence>
<name>A0A7J6EHS7_CANSA</name>
<dbReference type="AlphaFoldDB" id="A0A7J6EHS7"/>
<dbReference type="PANTHER" id="PTHR47074">
    <property type="entry name" value="BNAC02G40300D PROTEIN"/>
    <property type="match status" value="1"/>
</dbReference>
<feature type="domain" description="RNase H type-1" evidence="2">
    <location>
        <begin position="197"/>
        <end position="267"/>
    </location>
</feature>
<gene>
    <name evidence="3" type="ORF">G4B88_027788</name>
</gene>
<sequence length="325" mass="36124">MCKVDTTVGDLMLNSGEGWIIISLSFGLDLRRLIVWRVVDFGTLLNEDKLHWKSSPDGSFSIKRAYWDLNRSRFFEKDVIGSRIWKLKMHERVKLFLWKFEGDTVSHLLPIVLFLDNCGFPAAGTFGSPNFSLVSGKDIVSWLIDPPFAQHGDEELSGAQQHSIMFRATAQEGINRGPAAIQWGLPRPGRMKCYVDFASDNEVGVVAGVIYDWEGSVKSFGAKKVTASSSFQGELEALAFGVEMARSFAAVGVDFHSDNWQLVNSLSTGRCLWWNASFSFNKILSELEGFNCSFLGFLAVLMLLPMLSLGGVCSTIVMVFFVSGR</sequence>
<dbReference type="CDD" id="cd06222">
    <property type="entry name" value="RNase_H_like"/>
    <property type="match status" value="1"/>
</dbReference>
<comment type="caution">
    <text evidence="3">The sequence shown here is derived from an EMBL/GenBank/DDBJ whole genome shotgun (WGS) entry which is preliminary data.</text>
</comment>
<evidence type="ECO:0000313" key="4">
    <source>
        <dbReference type="Proteomes" id="UP000583929"/>
    </source>
</evidence>
<keyword evidence="1" id="KW-1133">Transmembrane helix</keyword>
<dbReference type="InterPro" id="IPR044730">
    <property type="entry name" value="RNase_H-like_dom_plant"/>
</dbReference>
<accession>A0A7J6EHS7</accession>
<dbReference type="GO" id="GO:0003676">
    <property type="term" value="F:nucleic acid binding"/>
    <property type="evidence" value="ECO:0007669"/>
    <property type="project" value="InterPro"/>
</dbReference>
<dbReference type="GO" id="GO:0004523">
    <property type="term" value="F:RNA-DNA hybrid ribonuclease activity"/>
    <property type="evidence" value="ECO:0007669"/>
    <property type="project" value="InterPro"/>
</dbReference>
<dbReference type="InterPro" id="IPR002156">
    <property type="entry name" value="RNaseH_domain"/>
</dbReference>
<keyword evidence="4" id="KW-1185">Reference proteome</keyword>
<keyword evidence="1" id="KW-0472">Membrane</keyword>
<dbReference type="Pfam" id="PF13456">
    <property type="entry name" value="RVT_3"/>
    <property type="match status" value="1"/>
</dbReference>
<reference evidence="3 4" key="1">
    <citation type="journal article" date="2020" name="bioRxiv">
        <title>Sequence and annotation of 42 cannabis genomes reveals extensive copy number variation in cannabinoid synthesis and pathogen resistance genes.</title>
        <authorList>
            <person name="Mckernan K.J."/>
            <person name="Helbert Y."/>
            <person name="Kane L.T."/>
            <person name="Ebling H."/>
            <person name="Zhang L."/>
            <person name="Liu B."/>
            <person name="Eaton Z."/>
            <person name="Mclaughlin S."/>
            <person name="Kingan S."/>
            <person name="Baybayan P."/>
            <person name="Concepcion G."/>
            <person name="Jordan M."/>
            <person name="Riva A."/>
            <person name="Barbazuk W."/>
            <person name="Harkins T."/>
        </authorList>
    </citation>
    <scope>NUCLEOTIDE SEQUENCE [LARGE SCALE GENOMIC DNA]</scope>
    <source>
        <strain evidence="4">cv. Jamaican Lion 4</strain>
        <tissue evidence="3">Leaf</tissue>
    </source>
</reference>
<evidence type="ECO:0000256" key="1">
    <source>
        <dbReference type="SAM" id="Phobius"/>
    </source>
</evidence>
<dbReference type="EMBL" id="JAATIQ010000395">
    <property type="protein sequence ID" value="KAF4357904.1"/>
    <property type="molecule type" value="Genomic_DNA"/>
</dbReference>
<feature type="transmembrane region" description="Helical" evidence="1">
    <location>
        <begin position="294"/>
        <end position="322"/>
    </location>
</feature>
<organism evidence="3 4">
    <name type="scientific">Cannabis sativa</name>
    <name type="common">Hemp</name>
    <name type="synonym">Marijuana</name>
    <dbReference type="NCBI Taxonomy" id="3483"/>
    <lineage>
        <taxon>Eukaryota</taxon>
        <taxon>Viridiplantae</taxon>
        <taxon>Streptophyta</taxon>
        <taxon>Embryophyta</taxon>
        <taxon>Tracheophyta</taxon>
        <taxon>Spermatophyta</taxon>
        <taxon>Magnoliopsida</taxon>
        <taxon>eudicotyledons</taxon>
        <taxon>Gunneridae</taxon>
        <taxon>Pentapetalae</taxon>
        <taxon>rosids</taxon>
        <taxon>fabids</taxon>
        <taxon>Rosales</taxon>
        <taxon>Cannabaceae</taxon>
        <taxon>Cannabis</taxon>
    </lineage>
</organism>
<dbReference type="Proteomes" id="UP000583929">
    <property type="component" value="Unassembled WGS sequence"/>
</dbReference>